<dbReference type="PROSITE" id="PS51192">
    <property type="entry name" value="HELICASE_ATP_BIND_1"/>
    <property type="match status" value="1"/>
</dbReference>
<evidence type="ECO:0000256" key="7">
    <source>
        <dbReference type="RuleBase" id="RU000492"/>
    </source>
</evidence>
<evidence type="ECO:0000256" key="4">
    <source>
        <dbReference type="ARBA" id="ARBA00022840"/>
    </source>
</evidence>
<dbReference type="InterPro" id="IPR044742">
    <property type="entry name" value="DEAD/DEAH_RhlB"/>
</dbReference>
<dbReference type="GO" id="GO:0005524">
    <property type="term" value="F:ATP binding"/>
    <property type="evidence" value="ECO:0007669"/>
    <property type="project" value="UniProtKB-KW"/>
</dbReference>
<dbReference type="RefSeq" id="WP_061518256.1">
    <property type="nucleotide sequence ID" value="NZ_JRUE01000070.1"/>
</dbReference>
<dbReference type="InterPro" id="IPR001650">
    <property type="entry name" value="Helicase_C-like"/>
</dbReference>
<keyword evidence="2 7" id="KW-0378">Hydrolase</keyword>
<dbReference type="PROSITE" id="PS51194">
    <property type="entry name" value="HELICASE_CTER"/>
    <property type="match status" value="1"/>
</dbReference>
<dbReference type="EMBL" id="JRUE01000070">
    <property type="protein sequence ID" value="KXZ73211.1"/>
    <property type="molecule type" value="Genomic_DNA"/>
</dbReference>
<sequence length="625" mass="70385">MSKTFAEFSLHETLQQALEGLGFTSPTPVQEQAIPAALEGKDLLVSSQTGSGKTAAFLLPTLNALAGQETFVPFKERMKAVTQPSILVLCPTRELAQQVSQDAIAFVRHMKGVRIAAIMGGMPFGKQIQQLKGAQVVVATPGRLLDLVNRRQLKLDKVESLIVDEADRMLDLGFSEDLEAISDLAANRNQTLMFSATFADRIIRLAERMMNDPERIAIETGHTTNTDITQTLHWTDGFEHKKKLLTHWLSDENLDQAVVFASTQEDTDMLAEELAEAGHSVVALHGAMPQTVRNRRLRSIREGRAKILVATDVAARGLDVPTISHVINFGLPMKNEDYVHRIGRTGRAGRTGQAITLATYRERGKIRALEDYLDARLNVSEIEGLEPSPPPARSGRDGGGRGRGGRDGGGRGRGGFGGGRRFEGEGNFKRREGGDDRPRRSFDDKPRGERPAFGGEDRPRREFNSDRPRREGSFEDRPRREFNSDRPRREFNSDRPRREGGFEDRPRREFNSDRPRREFNSDRPRREGGFNDKPRFDANDDNRGNRVDYKPRREGGFGDRPKRDFGDRPQREGGFGDRKRSFGGDDRPKRSFGDDRPKRKFGEDRPARGSREEHFGGDRRRKNDF</sequence>
<dbReference type="GO" id="GO:0003724">
    <property type="term" value="F:RNA helicase activity"/>
    <property type="evidence" value="ECO:0007669"/>
    <property type="project" value="UniProtKB-EC"/>
</dbReference>
<dbReference type="PATRIC" id="fig|52133.18.peg.876"/>
<feature type="region of interest" description="Disordered" evidence="8">
    <location>
        <begin position="381"/>
        <end position="625"/>
    </location>
</feature>
<dbReference type="InterPro" id="IPR000629">
    <property type="entry name" value="RNA-helicase_DEAD-box_CS"/>
</dbReference>
<evidence type="ECO:0000259" key="9">
    <source>
        <dbReference type="PROSITE" id="PS51192"/>
    </source>
</evidence>
<dbReference type="AlphaFoldDB" id="A0A150I0Y2"/>
<evidence type="ECO:0000256" key="8">
    <source>
        <dbReference type="SAM" id="MobiDB-lite"/>
    </source>
</evidence>
<evidence type="ECO:0000256" key="2">
    <source>
        <dbReference type="ARBA" id="ARBA00022801"/>
    </source>
</evidence>
<dbReference type="InterPro" id="IPR014014">
    <property type="entry name" value="RNA_helicase_DEAD_Q_motif"/>
</dbReference>
<evidence type="ECO:0000256" key="6">
    <source>
        <dbReference type="PROSITE-ProRule" id="PRU00552"/>
    </source>
</evidence>
<dbReference type="CDD" id="cd00268">
    <property type="entry name" value="DEADc"/>
    <property type="match status" value="1"/>
</dbReference>
<dbReference type="Pfam" id="PF00270">
    <property type="entry name" value="DEAD"/>
    <property type="match status" value="1"/>
</dbReference>
<evidence type="ECO:0000259" key="10">
    <source>
        <dbReference type="PROSITE" id="PS51194"/>
    </source>
</evidence>
<feature type="domain" description="DEAD-box RNA helicase Q" evidence="11">
    <location>
        <begin position="3"/>
        <end position="31"/>
    </location>
</feature>
<proteinExistence type="inferred from homology"/>
<evidence type="ECO:0000256" key="5">
    <source>
        <dbReference type="ARBA" id="ARBA00038437"/>
    </source>
</evidence>
<name>A0A150I0Y2_9GAMM</name>
<dbReference type="GO" id="GO:0005829">
    <property type="term" value="C:cytosol"/>
    <property type="evidence" value="ECO:0007669"/>
    <property type="project" value="TreeGrafter"/>
</dbReference>
<dbReference type="InterPro" id="IPR050079">
    <property type="entry name" value="DEAD_box_RNA_helicase"/>
</dbReference>
<reference evidence="12 13" key="1">
    <citation type="journal article" date="2016" name="Sci. Rep.">
        <title>Genomic and phenotypic characterization of the species Acinetobacter venetianus.</title>
        <authorList>
            <person name="Fondi M."/>
            <person name="Maida I."/>
            <person name="Perrin E."/>
            <person name="Orlandini V."/>
            <person name="La Torre L."/>
            <person name="Bosi E."/>
            <person name="Negroni A."/>
            <person name="Zanaroli G."/>
            <person name="Fava F."/>
            <person name="Decorosi F."/>
            <person name="Giovannetti L."/>
            <person name="Viti C."/>
            <person name="Vaneechoutte M."/>
            <person name="Dijkshoorn L."/>
            <person name="Fani R."/>
        </authorList>
    </citation>
    <scope>NUCLEOTIDE SEQUENCE [LARGE SCALE GENOMIC DNA]</scope>
    <source>
        <strain evidence="12 13">LUH5627</strain>
    </source>
</reference>
<accession>A0A150I0Y2</accession>
<dbReference type="PROSITE" id="PS51195">
    <property type="entry name" value="Q_MOTIF"/>
    <property type="match status" value="1"/>
</dbReference>
<dbReference type="PROSITE" id="PS00039">
    <property type="entry name" value="DEAD_ATP_HELICASE"/>
    <property type="match status" value="1"/>
</dbReference>
<dbReference type="InterPro" id="IPR014001">
    <property type="entry name" value="Helicase_ATP-bd"/>
</dbReference>
<dbReference type="CDD" id="cd18787">
    <property type="entry name" value="SF2_C_DEAD"/>
    <property type="match status" value="1"/>
</dbReference>
<dbReference type="InterPro" id="IPR027417">
    <property type="entry name" value="P-loop_NTPase"/>
</dbReference>
<keyword evidence="1 7" id="KW-0547">Nucleotide-binding</keyword>
<feature type="domain" description="Helicase ATP-binding" evidence="9">
    <location>
        <begin position="34"/>
        <end position="216"/>
    </location>
</feature>
<keyword evidence="4 7" id="KW-0067">ATP-binding</keyword>
<dbReference type="PANTHER" id="PTHR47959:SF17">
    <property type="entry name" value="ATP-DEPENDENT RNA HELICASE DEAD BOX FAMILY"/>
    <property type="match status" value="1"/>
</dbReference>
<dbReference type="SMART" id="SM00487">
    <property type="entry name" value="DEXDc"/>
    <property type="match status" value="1"/>
</dbReference>
<feature type="compositionally biased region" description="Basic and acidic residues" evidence="8">
    <location>
        <begin position="420"/>
        <end position="625"/>
    </location>
</feature>
<protein>
    <submittedName>
        <fullName evidence="12">ATP-dependent RNA helicase DeaD</fullName>
        <ecNumber evidence="12">3.6.4.13</ecNumber>
    </submittedName>
</protein>
<dbReference type="GO" id="GO:0016787">
    <property type="term" value="F:hydrolase activity"/>
    <property type="evidence" value="ECO:0007669"/>
    <property type="project" value="UniProtKB-KW"/>
</dbReference>
<evidence type="ECO:0000313" key="13">
    <source>
        <dbReference type="Proteomes" id="UP000075680"/>
    </source>
</evidence>
<dbReference type="SUPFAM" id="SSF52540">
    <property type="entry name" value="P-loop containing nucleoside triphosphate hydrolases"/>
    <property type="match status" value="1"/>
</dbReference>
<organism evidence="12 13">
    <name type="scientific">Acinetobacter venetianus</name>
    <dbReference type="NCBI Taxonomy" id="52133"/>
    <lineage>
        <taxon>Bacteria</taxon>
        <taxon>Pseudomonadati</taxon>
        <taxon>Pseudomonadota</taxon>
        <taxon>Gammaproteobacteria</taxon>
        <taxon>Moraxellales</taxon>
        <taxon>Moraxellaceae</taxon>
        <taxon>Acinetobacter</taxon>
    </lineage>
</organism>
<comment type="similarity">
    <text evidence="5 7">Belongs to the DEAD box helicase family.</text>
</comment>
<keyword evidence="3 7" id="KW-0347">Helicase</keyword>
<feature type="domain" description="Helicase C-terminal" evidence="10">
    <location>
        <begin position="244"/>
        <end position="388"/>
    </location>
</feature>
<evidence type="ECO:0000259" key="11">
    <source>
        <dbReference type="PROSITE" id="PS51195"/>
    </source>
</evidence>
<dbReference type="EC" id="3.6.4.13" evidence="12"/>
<evidence type="ECO:0000313" key="12">
    <source>
        <dbReference type="EMBL" id="KXZ73211.1"/>
    </source>
</evidence>
<gene>
    <name evidence="12" type="primary">deaD</name>
    <name evidence="12" type="ORF">AVENLUH5627_00846</name>
</gene>
<feature type="compositionally biased region" description="Basic and acidic residues" evidence="8">
    <location>
        <begin position="394"/>
        <end position="410"/>
    </location>
</feature>
<feature type="short sequence motif" description="Q motif" evidence="6">
    <location>
        <begin position="3"/>
        <end position="31"/>
    </location>
</feature>
<dbReference type="PANTHER" id="PTHR47959">
    <property type="entry name" value="ATP-DEPENDENT RNA HELICASE RHLE-RELATED"/>
    <property type="match status" value="1"/>
</dbReference>
<dbReference type="GO" id="GO:0003676">
    <property type="term" value="F:nucleic acid binding"/>
    <property type="evidence" value="ECO:0007669"/>
    <property type="project" value="InterPro"/>
</dbReference>
<dbReference type="InterPro" id="IPR011545">
    <property type="entry name" value="DEAD/DEAH_box_helicase_dom"/>
</dbReference>
<dbReference type="Proteomes" id="UP000075680">
    <property type="component" value="Unassembled WGS sequence"/>
</dbReference>
<dbReference type="SMART" id="SM00490">
    <property type="entry name" value="HELICc"/>
    <property type="match status" value="1"/>
</dbReference>
<evidence type="ECO:0000256" key="3">
    <source>
        <dbReference type="ARBA" id="ARBA00022806"/>
    </source>
</evidence>
<comment type="caution">
    <text evidence="12">The sequence shown here is derived from an EMBL/GenBank/DDBJ whole genome shotgun (WGS) entry which is preliminary data.</text>
</comment>
<evidence type="ECO:0000256" key="1">
    <source>
        <dbReference type="ARBA" id="ARBA00022741"/>
    </source>
</evidence>
<dbReference type="Gene3D" id="3.40.50.300">
    <property type="entry name" value="P-loop containing nucleotide triphosphate hydrolases"/>
    <property type="match status" value="2"/>
</dbReference>
<dbReference type="Pfam" id="PF00271">
    <property type="entry name" value="Helicase_C"/>
    <property type="match status" value="1"/>
</dbReference>